<evidence type="ECO:0000313" key="2">
    <source>
        <dbReference type="EMBL" id="GJN89951.1"/>
    </source>
</evidence>
<evidence type="ECO:0000256" key="1">
    <source>
        <dbReference type="SAM" id="MobiDB-lite"/>
    </source>
</evidence>
<feature type="compositionally biased region" description="Acidic residues" evidence="1">
    <location>
        <begin position="884"/>
        <end position="903"/>
    </location>
</feature>
<keyword evidence="3" id="KW-1185">Reference proteome</keyword>
<evidence type="ECO:0000313" key="3">
    <source>
        <dbReference type="Proteomes" id="UP001342314"/>
    </source>
</evidence>
<name>A0AAV5GKC6_9BASI</name>
<protein>
    <submittedName>
        <fullName evidence="2">Uncharacterized protein</fullName>
    </submittedName>
</protein>
<feature type="compositionally biased region" description="Low complexity" evidence="1">
    <location>
        <begin position="58"/>
        <end position="74"/>
    </location>
</feature>
<dbReference type="Proteomes" id="UP001342314">
    <property type="component" value="Unassembled WGS sequence"/>
</dbReference>
<reference evidence="2 3" key="1">
    <citation type="submission" date="2021-12" db="EMBL/GenBank/DDBJ databases">
        <title>High titer production of polyol ester of fatty acids by Rhodotorula paludigena BS15 towards product separation-free biomass refinery.</title>
        <authorList>
            <person name="Mano J."/>
            <person name="Ono H."/>
            <person name="Tanaka T."/>
            <person name="Naito K."/>
            <person name="Sushida H."/>
            <person name="Ike M."/>
            <person name="Tokuyasu K."/>
            <person name="Kitaoka M."/>
        </authorList>
    </citation>
    <scope>NUCLEOTIDE SEQUENCE [LARGE SCALE GENOMIC DNA]</scope>
    <source>
        <strain evidence="2 3">BS15</strain>
    </source>
</reference>
<dbReference type="AlphaFoldDB" id="A0AAV5GKC6"/>
<feature type="compositionally biased region" description="Low complexity" evidence="1">
    <location>
        <begin position="1024"/>
        <end position="1035"/>
    </location>
</feature>
<sequence length="1066" mass="114415">MHLSPHLYAGEAESSQPAEPSESSSSSSSSTNFGTVLPVRPEPPVRPLGWLGTPSPLPSESAEPASSSLSSSASTDFGTFLPPTPEPPIRPLGWLGTPSSGPSEPLAPLPFTDAYGFDCQRREMEEVEAATSHSAPATFRPPAPMDDFAHALADALEPYAEEVEETLEAPKFGYIITVVPDEINAVRWRAWVRSAPVQTYFDADQDAEDAAAQLGALDDDKLVTALEARLRATLAQDSPTPDDVLSRPALDPLLPFGLLNGAHRVAVAPDIWEKLAVEPERRVHWTKVIDPAKYAGLDAVEQQRLVHADNYREVGAKYDLHEIIKGLIPRGKNKLSHEFFVATFSTIETQLSSGDRERLAKIMRALECGEMRAAVYEGMIDSGYLHDVVKNKSRLENMLSGGGIRVRSSSRAPSCQKMERIVLTGTILFGQAFGVRLKAHTHFWALMCKLLDRAAYWDEYSKASLEEKRANARRNVLLGQRLLPKVKVSILPAVGPNNKTNVKEFFIELVQAVQDIEVSPKATASAIEKGTAIQKRDLSQLEHALRDIRTHLESDEGDCLAFMGAAADANLRFASAFNEGEVWPQSKAECDSMKVWVRGHIRAVNAPRRLIRIPGLQWHVPLANDLFSDWPTRWANWKCAVVAPVLYFVASRHIENAAVRKGALDTFWRTLGKGVGGGRPKKGAQSKKDKLPRPDQLAKVWAKGGWYGLCKTMGLAEETIELEATVTSASGATVVDSMKNGSRYEPLWSSALVHPLKKRVCGLPGINCDVSSFDADSERLTVDEHPSFEPSKKASSKTKSDEAANLVAEAFLATDAGTEMVDSFLGMFATPKELNALAPDNDSAHGLRRDIWAGVALIVMKRTNKVRSAVNQTLHPSTRKTVDENDEDEDGEEGGVDDEGELTLDEQAAQEERLDMLDKIRSRFSSPDPHEVVRKAMKRLEAIRKSNAAQAEKTGADTSGPATTGEAEAGGEDDQGAAAGGDNAADGEDGKAPAAGGDNAADGEGVKAPAAGGDNAADGEDGKAPAAGGDNAADGEGVKALEGGTGPAARNEGAAGGTGAPEGAKA</sequence>
<feature type="region of interest" description="Disordered" evidence="1">
    <location>
        <begin position="869"/>
        <end position="903"/>
    </location>
</feature>
<feature type="compositionally biased region" description="Low complexity" evidence="1">
    <location>
        <begin position="11"/>
        <end position="30"/>
    </location>
</feature>
<feature type="region of interest" description="Disordered" evidence="1">
    <location>
        <begin position="946"/>
        <end position="1066"/>
    </location>
</feature>
<organism evidence="2 3">
    <name type="scientific">Rhodotorula paludigena</name>
    <dbReference type="NCBI Taxonomy" id="86838"/>
    <lineage>
        <taxon>Eukaryota</taxon>
        <taxon>Fungi</taxon>
        <taxon>Dikarya</taxon>
        <taxon>Basidiomycota</taxon>
        <taxon>Pucciniomycotina</taxon>
        <taxon>Microbotryomycetes</taxon>
        <taxon>Sporidiobolales</taxon>
        <taxon>Sporidiobolaceae</taxon>
        <taxon>Rhodotorula</taxon>
    </lineage>
</organism>
<accession>A0AAV5GKC6</accession>
<comment type="caution">
    <text evidence="2">The sequence shown here is derived from an EMBL/GenBank/DDBJ whole genome shotgun (WGS) entry which is preliminary data.</text>
</comment>
<feature type="region of interest" description="Disordered" evidence="1">
    <location>
        <begin position="1"/>
        <end position="87"/>
    </location>
</feature>
<feature type="compositionally biased region" description="Low complexity" evidence="1">
    <location>
        <begin position="992"/>
        <end position="1016"/>
    </location>
</feature>
<proteinExistence type="predicted"/>
<gene>
    <name evidence="2" type="ORF">Rhopal_002940-T1</name>
</gene>
<dbReference type="EMBL" id="BQKY01000005">
    <property type="protein sequence ID" value="GJN89951.1"/>
    <property type="molecule type" value="Genomic_DNA"/>
</dbReference>